<dbReference type="Proteomes" id="UP000762676">
    <property type="component" value="Unassembled WGS sequence"/>
</dbReference>
<name>A0AAV4JTZ3_9GAST</name>
<feature type="compositionally biased region" description="Basic residues" evidence="7">
    <location>
        <begin position="1031"/>
        <end position="1042"/>
    </location>
</feature>
<dbReference type="InterPro" id="IPR043404">
    <property type="entry name" value="ATAXIN1-like"/>
</dbReference>
<dbReference type="InterPro" id="IPR003652">
    <property type="entry name" value="Ataxin_AXH_dom"/>
</dbReference>
<reference evidence="9 10" key="1">
    <citation type="journal article" date="2021" name="Elife">
        <title>Chloroplast acquisition without the gene transfer in kleptoplastic sea slugs, Plakobranchus ocellatus.</title>
        <authorList>
            <person name="Maeda T."/>
            <person name="Takahashi S."/>
            <person name="Yoshida T."/>
            <person name="Shimamura S."/>
            <person name="Takaki Y."/>
            <person name="Nagai Y."/>
            <person name="Toyoda A."/>
            <person name="Suzuki Y."/>
            <person name="Arimoto A."/>
            <person name="Ishii H."/>
            <person name="Satoh N."/>
            <person name="Nishiyama T."/>
            <person name="Hasebe M."/>
            <person name="Maruyama T."/>
            <person name="Minagawa J."/>
            <person name="Obokata J."/>
            <person name="Shigenobu S."/>
        </authorList>
    </citation>
    <scope>NUCLEOTIDE SEQUENCE [LARGE SCALE GENOMIC DNA]</scope>
</reference>
<feature type="compositionally biased region" description="Polar residues" evidence="7">
    <location>
        <begin position="134"/>
        <end position="147"/>
    </location>
</feature>
<feature type="region of interest" description="Disordered" evidence="7">
    <location>
        <begin position="349"/>
        <end position="378"/>
    </location>
</feature>
<dbReference type="SUPFAM" id="SSF102031">
    <property type="entry name" value="AXH domain"/>
    <property type="match status" value="1"/>
</dbReference>
<accession>A0AAV4JTZ3</accession>
<evidence type="ECO:0000256" key="4">
    <source>
        <dbReference type="ARBA" id="ARBA00023125"/>
    </source>
</evidence>
<feature type="compositionally biased region" description="Low complexity" evidence="7">
    <location>
        <begin position="1079"/>
        <end position="1136"/>
    </location>
</feature>
<feature type="compositionally biased region" description="Low complexity" evidence="7">
    <location>
        <begin position="657"/>
        <end position="684"/>
    </location>
</feature>
<feature type="region of interest" description="Disordered" evidence="7">
    <location>
        <begin position="804"/>
        <end position="858"/>
    </location>
</feature>
<dbReference type="PANTHER" id="PTHR13392:SF13">
    <property type="entry name" value="AXH DOMAIN-CONTAINING PROTEIN"/>
    <property type="match status" value="1"/>
</dbReference>
<protein>
    <submittedName>
        <fullName evidence="9">Ataxin-1</fullName>
    </submittedName>
</protein>
<feature type="compositionally biased region" description="Low complexity" evidence="7">
    <location>
        <begin position="532"/>
        <end position="564"/>
    </location>
</feature>
<dbReference type="EMBL" id="BMAT01014045">
    <property type="protein sequence ID" value="GFS25453.1"/>
    <property type="molecule type" value="Genomic_DNA"/>
</dbReference>
<dbReference type="PANTHER" id="PTHR13392">
    <property type="entry name" value="ATAXIN 1"/>
    <property type="match status" value="1"/>
</dbReference>
<evidence type="ECO:0000256" key="2">
    <source>
        <dbReference type="ARBA" id="ARBA00022491"/>
    </source>
</evidence>
<keyword evidence="5" id="KW-0804">Transcription</keyword>
<feature type="compositionally biased region" description="Low complexity" evidence="7">
    <location>
        <begin position="812"/>
        <end position="826"/>
    </location>
</feature>
<feature type="compositionally biased region" description="Low complexity" evidence="7">
    <location>
        <begin position="1372"/>
        <end position="1393"/>
    </location>
</feature>
<keyword evidence="10" id="KW-1185">Reference proteome</keyword>
<feature type="region of interest" description="Disordered" evidence="7">
    <location>
        <begin position="134"/>
        <end position="155"/>
    </location>
</feature>
<feature type="compositionally biased region" description="Basic residues" evidence="7">
    <location>
        <begin position="1458"/>
        <end position="1470"/>
    </location>
</feature>
<evidence type="ECO:0000256" key="7">
    <source>
        <dbReference type="SAM" id="MobiDB-lite"/>
    </source>
</evidence>
<dbReference type="Pfam" id="PF08517">
    <property type="entry name" value="AXH"/>
    <property type="match status" value="1"/>
</dbReference>
<organism evidence="9 10">
    <name type="scientific">Elysia marginata</name>
    <dbReference type="NCBI Taxonomy" id="1093978"/>
    <lineage>
        <taxon>Eukaryota</taxon>
        <taxon>Metazoa</taxon>
        <taxon>Spiralia</taxon>
        <taxon>Lophotrochozoa</taxon>
        <taxon>Mollusca</taxon>
        <taxon>Gastropoda</taxon>
        <taxon>Heterobranchia</taxon>
        <taxon>Euthyneura</taxon>
        <taxon>Panpulmonata</taxon>
        <taxon>Sacoglossa</taxon>
        <taxon>Placobranchoidea</taxon>
        <taxon>Plakobranchidae</taxon>
        <taxon>Elysia</taxon>
    </lineage>
</organism>
<evidence type="ECO:0000256" key="3">
    <source>
        <dbReference type="ARBA" id="ARBA00023015"/>
    </source>
</evidence>
<feature type="region of interest" description="Disordered" evidence="7">
    <location>
        <begin position="916"/>
        <end position="1193"/>
    </location>
</feature>
<feature type="compositionally biased region" description="Polar residues" evidence="7">
    <location>
        <begin position="349"/>
        <end position="362"/>
    </location>
</feature>
<dbReference type="GO" id="GO:0003677">
    <property type="term" value="F:DNA binding"/>
    <property type="evidence" value="ECO:0007669"/>
    <property type="project" value="UniProtKB-KW"/>
</dbReference>
<feature type="region of interest" description="Disordered" evidence="7">
    <location>
        <begin position="765"/>
        <end position="788"/>
    </location>
</feature>
<keyword evidence="6" id="KW-0539">Nucleus</keyword>
<dbReference type="GO" id="GO:0005634">
    <property type="term" value="C:nucleus"/>
    <property type="evidence" value="ECO:0007669"/>
    <property type="project" value="UniProtKB-SubCell"/>
</dbReference>
<feature type="region of interest" description="Disordered" evidence="7">
    <location>
        <begin position="1321"/>
        <end position="1593"/>
    </location>
</feature>
<dbReference type="PROSITE" id="PS51148">
    <property type="entry name" value="AXH"/>
    <property type="match status" value="1"/>
</dbReference>
<evidence type="ECO:0000256" key="5">
    <source>
        <dbReference type="ARBA" id="ARBA00023163"/>
    </source>
</evidence>
<dbReference type="Gene3D" id="2.170.16.10">
    <property type="entry name" value="Hedgehog/Intein (Hint) domain"/>
    <property type="match status" value="1"/>
</dbReference>
<feature type="compositionally biased region" description="Basic and acidic residues" evidence="7">
    <location>
        <begin position="1535"/>
        <end position="1556"/>
    </location>
</feature>
<keyword evidence="2" id="KW-0678">Repressor</keyword>
<evidence type="ECO:0000256" key="6">
    <source>
        <dbReference type="ARBA" id="ARBA00023242"/>
    </source>
</evidence>
<proteinExistence type="predicted"/>
<evidence type="ECO:0000256" key="1">
    <source>
        <dbReference type="ARBA" id="ARBA00004123"/>
    </source>
</evidence>
<feature type="compositionally biased region" description="Low complexity" evidence="7">
    <location>
        <begin position="1472"/>
        <end position="1484"/>
    </location>
</feature>
<dbReference type="GO" id="GO:0006355">
    <property type="term" value="P:regulation of DNA-templated transcription"/>
    <property type="evidence" value="ECO:0007669"/>
    <property type="project" value="InterPro"/>
</dbReference>
<evidence type="ECO:0000313" key="10">
    <source>
        <dbReference type="Proteomes" id="UP000762676"/>
    </source>
</evidence>
<feature type="compositionally biased region" description="Polar residues" evidence="7">
    <location>
        <begin position="1137"/>
        <end position="1148"/>
    </location>
</feature>
<sequence>MVTGILGRNDHGHYRMPLPLNIMAMGRHVVIECDRSLSMGTDMMKLERLSLDDRSLYCTEVLPVATPPSQPITVEGGGSSGCGLVSINGGASVNHSQPLQYTIVLAEPHHHQQLQQQQQQHSFLGNGTRNAVVSPTSLPSISNSTAAQQHQQQQQLRFPGVVRGVGQAAELVGKTVPASAQPNGVNGLVISSSGNLATERSGRTASISTALVAYPVTLTGANSQTLLVNNTFENGGCGNRASEPKLTVNGANGVHQELYPTVASAAVGSFGHDAPINPPPPPQLRLVPLPEAGQGASTAAPGFLLLTYAPAGSGNVKGVGSVAVADIASISQIQGLNASNSHSLRFEPQHQTPAINTSNTTSERSEKSKAGLCNANPVTPATSSLASVRLAEVEHESSSALGQENNLSNHIRVLSASARGIFSSSLASSVVVTSCLPPEVTRSTAPVLSSSCGVWTSLVRSSSPAERQPSPKPTDHYQRKFQGSRGSPPPLSPLQRQGLKQQHYLEPRHSPDAASNGAPEGMHSGRVGQSGSGPHPNSSNISNNNSSSSNNSINSGSSSINNPHLRPNSPVDRGPSGNPSKPTGAVSPTSSVGSSSSPPPHHLQHLQQQQHRLPQPHTTSLGMLSAGTPSIPAGIFRTGGDSPSASSRLPGSGGGSSSSTSYSPSPYSSLYGSLHQQAAQSTAAHTHHAAHLQGLAPYHTFFPSSAAAASSLHGFGSAGGLMIPPPTASPGGGAASAGGSHHYPRIESYSAVLASMGSQALQASSGSTLDRSVRGPVSGGMALPSAPGRGSYLPMSAARTGHGFLPGGGITSGLPSPCSASSPPSSGVHRRLSGGSGSPSPGHMTSNNNSGVVPGSRLSPLDKMAAMKAGGGAGVGRDSSNRLALDLSEERGSRRSPPSTHAPKVSFDFVVKEYGGGEGGGAGGSDSPPTPGYLRAATLSGKEGSLKHRILTRPSDSEPASGEDSPGGDREQRRPGHHQLLRDEPAHKRARYPSSSSSPLSSTPPLVSSGSQSYHSGREESVRGNCSRGGHQQHHIAPHHQHPALSGSSSNTTTNHSSSGGYHHTGGLSSQAGTSHLSPPHTQYQPQHQQLSAAHYQHQQRYQGQLLQDDISGNNNTTTINKNTRNNNSDSSSSSSVQHQTQSGYQGASTSTPSSRRRRPSSSSSNSPPAPHDLPAPPPQPSSSSSSSSSHLQYPQHFMKGSIIQLANGSLKRVEDLQTEDFVSSAQISSDLKVDSSTVVRIEEHLDRGTAMLSFSVGEHRVQVTVEATLEHPFFVFGQGWSSCSVSRTLARYGLDCQKLNVGDVCISLTHKDVSLNAADISQQQQQQQQQHNNNGDNKQGPWDLKQTGGDGSGRTVPALSSTHTTSSCVLSTSSPPGSPSSSQPKPSAATSPLKIDTKTSLTHDLPVLPPPSSSPSSSSSNKRHHHQQQQQQQHELPPPMSNFVPVKKESSTAGLREHHHHHHHSRRRNVATSASGASSTSAAWQRTGTELSSVECKEELDSSVSGVGRAGEDESGENMSRKRRWSAPDPGLVKVEKERERERQHLADKAQRLEEMADFDSTATGRSGEEAAVSEPSPSVSPPPSAQPSTAK</sequence>
<dbReference type="InterPro" id="IPR036096">
    <property type="entry name" value="Ataxin_AXH_dom_sf"/>
</dbReference>
<feature type="compositionally biased region" description="Low complexity" evidence="7">
    <location>
        <begin position="993"/>
        <end position="1013"/>
    </location>
</feature>
<feature type="compositionally biased region" description="Low complexity" evidence="7">
    <location>
        <begin position="587"/>
        <end position="596"/>
    </location>
</feature>
<evidence type="ECO:0000259" key="8">
    <source>
        <dbReference type="PROSITE" id="PS51148"/>
    </source>
</evidence>
<comment type="subcellular location">
    <subcellularLocation>
        <location evidence="1">Nucleus</location>
    </subcellularLocation>
</comment>
<feature type="compositionally biased region" description="Low complexity" evidence="7">
    <location>
        <begin position="605"/>
        <end position="619"/>
    </location>
</feature>
<keyword evidence="3" id="KW-0805">Transcription regulation</keyword>
<gene>
    <name evidence="9" type="ORF">ElyMa_007027100</name>
</gene>
<feature type="compositionally biased region" description="Basic and acidic residues" evidence="7">
    <location>
        <begin position="967"/>
        <end position="987"/>
    </location>
</feature>
<feature type="region of interest" description="Disordered" evidence="7">
    <location>
        <begin position="461"/>
        <end position="686"/>
    </location>
</feature>
<dbReference type="GO" id="GO:0003723">
    <property type="term" value="F:RNA binding"/>
    <property type="evidence" value="ECO:0007669"/>
    <property type="project" value="InterPro"/>
</dbReference>
<comment type="caution">
    <text evidence="9">The sequence shown here is derived from an EMBL/GenBank/DDBJ whole genome shotgun (WGS) entry which is preliminary data.</text>
</comment>
<feature type="compositionally biased region" description="Pro residues" evidence="7">
    <location>
        <begin position="1168"/>
        <end position="1181"/>
    </location>
</feature>
<dbReference type="SMART" id="SM00536">
    <property type="entry name" value="AXH"/>
    <property type="match status" value="1"/>
</dbReference>
<keyword evidence="4" id="KW-0238">DNA-binding</keyword>
<feature type="compositionally biased region" description="Low complexity" evidence="7">
    <location>
        <begin position="1043"/>
        <end position="1070"/>
    </location>
</feature>
<feature type="domain" description="AXH" evidence="8">
    <location>
        <begin position="1186"/>
        <end position="1317"/>
    </location>
</feature>
<evidence type="ECO:0000313" key="9">
    <source>
        <dbReference type="EMBL" id="GFS25453.1"/>
    </source>
</evidence>
<feature type="compositionally biased region" description="Low complexity" evidence="7">
    <location>
        <begin position="1182"/>
        <end position="1193"/>
    </location>
</feature>
<feature type="compositionally biased region" description="Polar residues" evidence="7">
    <location>
        <begin position="1359"/>
        <end position="1371"/>
    </location>
</feature>